<gene>
    <name evidence="1" type="ORF">GTS_03310</name>
</gene>
<evidence type="ECO:0000313" key="2">
    <source>
        <dbReference type="Proteomes" id="UP000298860"/>
    </source>
</evidence>
<protein>
    <submittedName>
        <fullName evidence="1">Pyridoxamine 5'-phosphate oxidase</fullName>
    </submittedName>
</protein>
<dbReference type="SUPFAM" id="SSF50475">
    <property type="entry name" value="FMN-binding split barrel"/>
    <property type="match status" value="1"/>
</dbReference>
<dbReference type="EMBL" id="BJFL01000001">
    <property type="protein sequence ID" value="GDY28698.1"/>
    <property type="molecule type" value="Genomic_DNA"/>
</dbReference>
<organism evidence="1 2">
    <name type="scientific">Gandjariella thermophila</name>
    <dbReference type="NCBI Taxonomy" id="1931992"/>
    <lineage>
        <taxon>Bacteria</taxon>
        <taxon>Bacillati</taxon>
        <taxon>Actinomycetota</taxon>
        <taxon>Actinomycetes</taxon>
        <taxon>Pseudonocardiales</taxon>
        <taxon>Pseudonocardiaceae</taxon>
        <taxon>Gandjariella</taxon>
    </lineage>
</organism>
<proteinExistence type="predicted"/>
<keyword evidence="2" id="KW-1185">Reference proteome</keyword>
<dbReference type="InterPro" id="IPR012349">
    <property type="entry name" value="Split_barrel_FMN-bd"/>
</dbReference>
<dbReference type="RefSeq" id="WP_137811885.1">
    <property type="nucleotide sequence ID" value="NZ_BJFL01000001.1"/>
</dbReference>
<dbReference type="Gene3D" id="2.30.110.10">
    <property type="entry name" value="Electron Transport, Fmn-binding Protein, Chain A"/>
    <property type="match status" value="1"/>
</dbReference>
<comment type="caution">
    <text evidence="1">The sequence shown here is derived from an EMBL/GenBank/DDBJ whole genome shotgun (WGS) entry which is preliminary data.</text>
</comment>
<name>A0A4D4J1N2_9PSEU</name>
<accession>A0A4D4J1N2</accession>
<dbReference type="InterPro" id="IPR024747">
    <property type="entry name" value="Pyridox_Oxase-rel"/>
</dbReference>
<reference evidence="2" key="1">
    <citation type="submission" date="2019-04" db="EMBL/GenBank/DDBJ databases">
        <title>Draft genome sequence of Pseudonocardiaceae bacterium SL3-2-4.</title>
        <authorList>
            <person name="Ningsih F."/>
            <person name="Yokota A."/>
            <person name="Sakai Y."/>
            <person name="Nanatani K."/>
            <person name="Yabe S."/>
            <person name="Oetari A."/>
            <person name="Sjamsuridzal W."/>
        </authorList>
    </citation>
    <scope>NUCLEOTIDE SEQUENCE [LARGE SCALE GENOMIC DNA]</scope>
    <source>
        <strain evidence="2">SL3-2-4</strain>
    </source>
</reference>
<dbReference type="Pfam" id="PF12900">
    <property type="entry name" value="Pyridox_ox_2"/>
    <property type="match status" value="1"/>
</dbReference>
<evidence type="ECO:0000313" key="1">
    <source>
        <dbReference type="EMBL" id="GDY28698.1"/>
    </source>
</evidence>
<sequence length="147" mass="16190">MFDSAGLEVLDRAECLRLLQSVPVGRIVFTDQALPAVQPINFAILDESVLFRTSHGSKLSAATRNAIVAFEADDFDNGLRNGWSVVIVGHATEVLNRDELRRINTLPLRSWMPAGPEHVIRISIERIAGRRVRHTPAVNPASQRATG</sequence>
<dbReference type="Proteomes" id="UP000298860">
    <property type="component" value="Unassembled WGS sequence"/>
</dbReference>
<dbReference type="OrthoDB" id="3212118at2"/>
<dbReference type="AlphaFoldDB" id="A0A4D4J1N2"/>